<protein>
    <recommendedName>
        <fullName evidence="1">Phage tail assembly chaperone-like domain-containing protein</fullName>
    </recommendedName>
</protein>
<dbReference type="Proteomes" id="UP000070529">
    <property type="component" value="Unassembled WGS sequence"/>
</dbReference>
<dbReference type="EMBL" id="LNTY01000034">
    <property type="protein sequence ID" value="KXF81195.1"/>
    <property type="molecule type" value="Genomic_DNA"/>
</dbReference>
<keyword evidence="3" id="KW-1185">Reference proteome</keyword>
<feature type="domain" description="Phage tail assembly chaperone-like" evidence="1">
    <location>
        <begin position="45"/>
        <end position="100"/>
    </location>
</feature>
<comment type="caution">
    <text evidence="2">The sequence shown here is derived from an EMBL/GenBank/DDBJ whole genome shotgun (WGS) entry which is preliminary data.</text>
</comment>
<accession>A0A135I6X2</accession>
<sequence>MKTKTPAQYFLFPDGTVQQLPNSTHDMDAVIVDVLPDIDILPSTQSERAWRNAELVKVDRIINQLEDETLNASAWRAYRISLRHYPEQADFPQGERPTRPKE</sequence>
<dbReference type="InterPro" id="IPR031893">
    <property type="entry name" value="Phage_tail_APC"/>
</dbReference>
<dbReference type="STRING" id="294935.ATN88_00020"/>
<gene>
    <name evidence="2" type="ORF">ATN88_00020</name>
</gene>
<dbReference type="AlphaFoldDB" id="A0A135I6X2"/>
<proteinExistence type="predicted"/>
<evidence type="ECO:0000313" key="2">
    <source>
        <dbReference type="EMBL" id="KXF81195.1"/>
    </source>
</evidence>
<evidence type="ECO:0000259" key="1">
    <source>
        <dbReference type="Pfam" id="PF16778"/>
    </source>
</evidence>
<evidence type="ECO:0000313" key="3">
    <source>
        <dbReference type="Proteomes" id="UP000070529"/>
    </source>
</evidence>
<dbReference type="RefSeq" id="WP_067415608.1">
    <property type="nucleotide sequence ID" value="NZ_LNTY01000034.1"/>
</dbReference>
<reference evidence="2 3" key="1">
    <citation type="submission" date="2015-11" db="EMBL/GenBank/DDBJ databases">
        <title>Genomic Taxonomy of the Vibrionaceae.</title>
        <authorList>
            <person name="Gomez-Gil B."/>
            <person name="Enciso-Ibarra J."/>
        </authorList>
    </citation>
    <scope>NUCLEOTIDE SEQUENCE [LARGE SCALE GENOMIC DNA]</scope>
    <source>
        <strain evidence="2 3">CAIM 912</strain>
    </source>
</reference>
<dbReference type="Pfam" id="PF16778">
    <property type="entry name" value="Phage_tail_APC"/>
    <property type="match status" value="1"/>
</dbReference>
<dbReference type="OrthoDB" id="1685143at2"/>
<organism evidence="2 3">
    <name type="scientific">Enterovibrio coralii</name>
    <dbReference type="NCBI Taxonomy" id="294935"/>
    <lineage>
        <taxon>Bacteria</taxon>
        <taxon>Pseudomonadati</taxon>
        <taxon>Pseudomonadota</taxon>
        <taxon>Gammaproteobacteria</taxon>
        <taxon>Vibrionales</taxon>
        <taxon>Vibrionaceae</taxon>
        <taxon>Enterovibrio</taxon>
    </lineage>
</organism>
<name>A0A135I6X2_9GAMM</name>